<protein>
    <submittedName>
        <fullName evidence="2">P27 family phage terminase small subunit</fullName>
    </submittedName>
</protein>
<comment type="caution">
    <text evidence="2">The sequence shown here is derived from an EMBL/GenBank/DDBJ whole genome shotgun (WGS) entry which is preliminary data.</text>
</comment>
<reference evidence="2" key="2">
    <citation type="journal article" date="2021" name="PeerJ">
        <title>Extensive microbial diversity within the chicken gut microbiome revealed by metagenomics and culture.</title>
        <authorList>
            <person name="Gilroy R."/>
            <person name="Ravi A."/>
            <person name="Getino M."/>
            <person name="Pursley I."/>
            <person name="Horton D.L."/>
            <person name="Alikhan N.F."/>
            <person name="Baker D."/>
            <person name="Gharbi K."/>
            <person name="Hall N."/>
            <person name="Watson M."/>
            <person name="Adriaenssens E.M."/>
            <person name="Foster-Nyarko E."/>
            <person name="Jarju S."/>
            <person name="Secka A."/>
            <person name="Antonio M."/>
            <person name="Oren A."/>
            <person name="Chaudhuri R.R."/>
            <person name="La Ragione R."/>
            <person name="Hildebrand F."/>
            <person name="Pallen M.J."/>
        </authorList>
    </citation>
    <scope>NUCLEOTIDE SEQUENCE</scope>
    <source>
        <strain evidence="2">CHK195-26880</strain>
    </source>
</reference>
<reference evidence="2" key="1">
    <citation type="submission" date="2020-10" db="EMBL/GenBank/DDBJ databases">
        <authorList>
            <person name="Gilroy R."/>
        </authorList>
    </citation>
    <scope>NUCLEOTIDE SEQUENCE</scope>
    <source>
        <strain evidence="2">CHK195-26880</strain>
    </source>
</reference>
<dbReference type="AlphaFoldDB" id="A0A9D1GBZ5"/>
<accession>A0A9D1GBZ5</accession>
<feature type="compositionally biased region" description="Basic residues" evidence="1">
    <location>
        <begin position="30"/>
        <end position="39"/>
    </location>
</feature>
<feature type="region of interest" description="Disordered" evidence="1">
    <location>
        <begin position="1"/>
        <end position="41"/>
    </location>
</feature>
<feature type="compositionally biased region" description="Basic and acidic residues" evidence="1">
    <location>
        <begin position="15"/>
        <end position="29"/>
    </location>
</feature>
<evidence type="ECO:0000313" key="3">
    <source>
        <dbReference type="Proteomes" id="UP000886833"/>
    </source>
</evidence>
<dbReference type="Proteomes" id="UP000886833">
    <property type="component" value="Unassembled WGS sequence"/>
</dbReference>
<proteinExistence type="predicted"/>
<dbReference type="EMBL" id="DVKQ01000092">
    <property type="protein sequence ID" value="HIT38220.1"/>
    <property type="molecule type" value="Genomic_DNA"/>
</dbReference>
<evidence type="ECO:0000313" key="2">
    <source>
        <dbReference type="EMBL" id="HIT38220.1"/>
    </source>
</evidence>
<evidence type="ECO:0000256" key="1">
    <source>
        <dbReference type="SAM" id="MobiDB-lite"/>
    </source>
</evidence>
<dbReference type="InterPro" id="IPR006448">
    <property type="entry name" value="Phage_term_ssu_P27"/>
</dbReference>
<gene>
    <name evidence="2" type="ORF">IAB59_07085</name>
</gene>
<name>A0A9D1GBZ5_9FIRM</name>
<organism evidence="2 3">
    <name type="scientific">Candidatus Onthousia faecipullorum</name>
    <dbReference type="NCBI Taxonomy" id="2840887"/>
    <lineage>
        <taxon>Bacteria</taxon>
        <taxon>Bacillati</taxon>
        <taxon>Bacillota</taxon>
        <taxon>Bacilli</taxon>
        <taxon>Candidatus Onthousia</taxon>
    </lineage>
</organism>
<dbReference type="Pfam" id="PF05119">
    <property type="entry name" value="Terminase_4"/>
    <property type="match status" value="1"/>
</dbReference>
<sequence length="154" mass="17463">MARPAKAMAVSTQKISKEERENREETEKKIKGKSNKLKPPKYLNDRQKKVFKFILNELKESDILGNLDVFVLSQTAIAIERLESLEKQANEDASLLISNSFKSTRDMYSKDFFRCCNELCLSPQARAKISIVGAKDAGKDKKSIMDILGDDEDD</sequence>